<feature type="compositionally biased region" description="Basic residues" evidence="6">
    <location>
        <begin position="210"/>
        <end position="222"/>
    </location>
</feature>
<feature type="compositionally biased region" description="Polar residues" evidence="6">
    <location>
        <begin position="229"/>
        <end position="244"/>
    </location>
</feature>
<feature type="compositionally biased region" description="Polar residues" evidence="6">
    <location>
        <begin position="22"/>
        <end position="31"/>
    </location>
</feature>
<evidence type="ECO:0000256" key="5">
    <source>
        <dbReference type="RuleBase" id="RU365033"/>
    </source>
</evidence>
<evidence type="ECO:0000256" key="6">
    <source>
        <dbReference type="SAM" id="MobiDB-lite"/>
    </source>
</evidence>
<evidence type="ECO:0000256" key="2">
    <source>
        <dbReference type="ARBA" id="ARBA00022723"/>
    </source>
</evidence>
<dbReference type="EMBL" id="CP111017">
    <property type="protein sequence ID" value="WAR06947.1"/>
    <property type="molecule type" value="Genomic_DNA"/>
</dbReference>
<evidence type="ECO:0000256" key="3">
    <source>
        <dbReference type="ARBA" id="ARBA00022801"/>
    </source>
</evidence>
<feature type="region of interest" description="Disordered" evidence="6">
    <location>
        <begin position="1"/>
        <end position="139"/>
    </location>
</feature>
<keyword evidence="5" id="KW-0464">Manganese</keyword>
<dbReference type="CDD" id="cd22326">
    <property type="entry name" value="FAN1-like"/>
    <property type="match status" value="1"/>
</dbReference>
<feature type="compositionally biased region" description="Basic residues" evidence="6">
    <location>
        <begin position="1"/>
        <end position="14"/>
    </location>
</feature>
<comment type="cofactor">
    <cofactor evidence="5">
        <name>Mg(2+)</name>
        <dbReference type="ChEBI" id="CHEBI:18420"/>
    </cofactor>
    <cofactor evidence="5">
        <name>Mn(2+)</name>
        <dbReference type="ChEBI" id="CHEBI:29035"/>
    </cofactor>
</comment>
<comment type="function">
    <text evidence="5">Nuclease required for the repair of DNA interstrand cross-links (ICL). Acts as a 5'-3' exonuclease that anchors at a cut end of DNA and cleaves DNA successively at every third nucleotide, allowing to excise an ICL from one strand through flanking incisions.</text>
</comment>
<dbReference type="InterPro" id="IPR014883">
    <property type="entry name" value="VRR_NUC"/>
</dbReference>
<dbReference type="InterPro" id="IPR049138">
    <property type="entry name" value="Fan1_SAP_met"/>
</dbReference>
<evidence type="ECO:0000313" key="8">
    <source>
        <dbReference type="EMBL" id="WAR06947.1"/>
    </source>
</evidence>
<reference evidence="8" key="1">
    <citation type="submission" date="2022-11" db="EMBL/GenBank/DDBJ databases">
        <title>Centuries of genome instability and evolution in soft-shell clam transmissible cancer (bioRxiv).</title>
        <authorList>
            <person name="Hart S.F.M."/>
            <person name="Yonemitsu M.A."/>
            <person name="Giersch R.M."/>
            <person name="Beal B.F."/>
            <person name="Arriagada G."/>
            <person name="Davis B.W."/>
            <person name="Ostrander E.A."/>
            <person name="Goff S.P."/>
            <person name="Metzger M.J."/>
        </authorList>
    </citation>
    <scope>NUCLEOTIDE SEQUENCE</scope>
    <source>
        <strain evidence="8">MELC-2E11</strain>
        <tissue evidence="8">Siphon/mantle</tissue>
    </source>
</reference>
<evidence type="ECO:0000259" key="7">
    <source>
        <dbReference type="SMART" id="SM00990"/>
    </source>
</evidence>
<feature type="compositionally biased region" description="Polar residues" evidence="6">
    <location>
        <begin position="165"/>
        <end position="192"/>
    </location>
</feature>
<evidence type="ECO:0000256" key="1">
    <source>
        <dbReference type="ARBA" id="ARBA00022722"/>
    </source>
</evidence>
<dbReference type="InterPro" id="IPR049126">
    <property type="entry name" value="FAN1-like_TPR"/>
</dbReference>
<keyword evidence="5" id="KW-0227">DNA damage</keyword>
<evidence type="ECO:0000256" key="4">
    <source>
        <dbReference type="ARBA" id="ARBA00022842"/>
    </source>
</evidence>
<accession>A0ABY7EDC5</accession>
<keyword evidence="1 5" id="KW-0540">Nuclease</keyword>
<dbReference type="Pfam" id="PF08774">
    <property type="entry name" value="VRR_NUC"/>
    <property type="match status" value="1"/>
</dbReference>
<keyword evidence="5" id="KW-0234">DNA repair</keyword>
<evidence type="ECO:0000313" key="9">
    <source>
        <dbReference type="Proteomes" id="UP001164746"/>
    </source>
</evidence>
<feature type="compositionally biased region" description="Basic and acidic residues" evidence="6">
    <location>
        <begin position="198"/>
        <end position="209"/>
    </location>
</feature>
<comment type="catalytic activity">
    <reaction evidence="5">
        <text>Hydrolytically removes 5'-nucleotides successively from the 3'-hydroxy termini of 3'-hydroxy-terminated oligonucleotides.</text>
        <dbReference type="EC" id="3.1.4.1"/>
    </reaction>
</comment>
<dbReference type="Pfam" id="PF21170">
    <property type="entry name" value="FAN1_TPR"/>
    <property type="match status" value="1"/>
</dbReference>
<feature type="compositionally biased region" description="Basic and acidic residues" evidence="6">
    <location>
        <begin position="76"/>
        <end position="92"/>
    </location>
</feature>
<keyword evidence="3 5" id="KW-0378">Hydrolase</keyword>
<dbReference type="EC" id="3.1.4.1" evidence="5"/>
<dbReference type="InterPro" id="IPR049132">
    <property type="entry name" value="FAN1-like_euk"/>
</dbReference>
<proteinExistence type="inferred from homology"/>
<dbReference type="SMART" id="SM00990">
    <property type="entry name" value="VRR_NUC"/>
    <property type="match status" value="1"/>
</dbReference>
<organism evidence="8 9">
    <name type="scientific">Mya arenaria</name>
    <name type="common">Soft-shell clam</name>
    <dbReference type="NCBI Taxonomy" id="6604"/>
    <lineage>
        <taxon>Eukaryota</taxon>
        <taxon>Metazoa</taxon>
        <taxon>Spiralia</taxon>
        <taxon>Lophotrochozoa</taxon>
        <taxon>Mollusca</taxon>
        <taxon>Bivalvia</taxon>
        <taxon>Autobranchia</taxon>
        <taxon>Heteroconchia</taxon>
        <taxon>Euheterodonta</taxon>
        <taxon>Imparidentia</taxon>
        <taxon>Neoheterodontei</taxon>
        <taxon>Myida</taxon>
        <taxon>Myoidea</taxon>
        <taxon>Myidae</taxon>
        <taxon>Mya</taxon>
    </lineage>
</organism>
<dbReference type="PANTHER" id="PTHR15749">
    <property type="entry name" value="FANCONI-ASSOCIATED NUCLEASE 1"/>
    <property type="match status" value="1"/>
</dbReference>
<feature type="compositionally biased region" description="Basic and acidic residues" evidence="6">
    <location>
        <begin position="247"/>
        <end position="260"/>
    </location>
</feature>
<comment type="subcellular location">
    <subcellularLocation>
        <location evidence="5">Nucleus</location>
    </subcellularLocation>
</comment>
<dbReference type="Proteomes" id="UP001164746">
    <property type="component" value="Chromosome 6"/>
</dbReference>
<keyword evidence="2 5" id="KW-0479">Metal-binding</keyword>
<feature type="region of interest" description="Disordered" evidence="6">
    <location>
        <begin position="165"/>
        <end position="262"/>
    </location>
</feature>
<comment type="similarity">
    <text evidence="5">Belongs to the FAN1 family.</text>
</comment>
<gene>
    <name evidence="8" type="ORF">MAR_016905</name>
</gene>
<keyword evidence="9" id="KW-1185">Reference proteome</keyword>
<sequence>MSTKDKKNRLSLKKKPPDKGKQSNTIVSMFKSQAVRKPDKGFDVVVLSESDDETENPQASAEHSSPYFKGGSSPHKSSESPDRLSKKLSEKLHAKKQGTCIKQDKTKAPDQDNASDTGSDRDFKLAPKRRKCTSDTVNIPTCKQTSISESVISLCDYELVNNSQKENFSETVSKGTSRNENPTSSSHKQYSGNFLVKMKQDIERHDTRKKEKASRSTKHKKAKIDTKTAPGNESEQVKGSSTEICTVDDKSDNKDEKDQNIESVKGHRSLKEMELGDESQDADVETTEYRVPYYLENFKTILSNVLEDSENSRLFDEQDMAFIDAFNKQEGGHLDDLAVVLNILSAHDLKLLAKSFHINSQGLTKLKIIEMLLKKGQQSSISNMFTGGSSASQISDSGHFVFTHRARGYLGKVCRLQGEGRAVFIRAIMLFSLYHTNFDEESAGSGQNQLFQMLMVNIGRVTYPSYTVNRQQSVFRDRAALVRFETALQFELDIQQLTERGRWPAALEVYIQAKAVGEAVQKDNAFLQWDSSLPQFLRLYTAGCVYTRIDNQGVEILQRLKKYREAVELLEHLLEQDSLDVIERGLAEERVRTGRRYALYERARKLCETPKSKFAGRMKKFTHEPVDPTPEVEIDGMVISDAGQMGMKYQFVMHGDADSTTLCAVEELVLEHYKQKGFPEGLHAEGSIVSNLFALLFWDVMFMPVVDVFHSPYQTCPLDMATRDFYTNRKHAVDERLVWLENASVEVLVEEVGRVWAEQGGKLCAGINWDKFTGPETHQHLVTCMGGKVIAGILGRYVKDPRHTRSGFPDLTLWNTEKKALKICEVKGPNDRLSYKQILWIDFLLKLGVDAEACYVKAVGSKKLKPAARN</sequence>
<dbReference type="Pfam" id="PF21169">
    <property type="entry name" value="Fan1_SAP"/>
    <property type="match status" value="1"/>
</dbReference>
<protein>
    <recommendedName>
        <fullName evidence="5">Fanconi-associated nuclease</fullName>
        <ecNumber evidence="5">3.1.4.1</ecNumber>
    </recommendedName>
</protein>
<feature type="domain" description="VRR-NUC" evidence="7">
    <location>
        <begin position="743"/>
        <end position="858"/>
    </location>
</feature>
<dbReference type="InterPro" id="IPR033315">
    <property type="entry name" value="Fan1-like"/>
</dbReference>
<keyword evidence="5" id="KW-0539">Nucleus</keyword>
<dbReference type="PANTHER" id="PTHR15749:SF4">
    <property type="entry name" value="FANCONI-ASSOCIATED NUCLEASE 1"/>
    <property type="match status" value="1"/>
</dbReference>
<name>A0ABY7EDC5_MYAAR</name>
<keyword evidence="4 5" id="KW-0460">Magnesium</keyword>